<sequence>MQSVVMRSSAGREWESSRSVSPKNRWAVITPPLAPSCSLSPLGSGHRSAAGGKRRFFGLSETAEAEAEAAAVKAELEGGRRRGGAVADKAPAPPAGEGGGAKDSIDAHRALLSLRSDPMRAMLRSGMRESFTMDVLVKDIRPAVFTALLTYLYTDTLQLQRPEDITELLVVANQYTLTDLLSLCEGFLTEGWMHLPPDLRARANAFRSRHVHLFMLGQRDHVTWKGGESEMMADWVLDRIKSDGSSWMDDVTEEEEALAMAGEEGWQTASEGEGDGAHSTATATAAFFSPESQSPATSQSPTPASRRRARAFLSP</sequence>
<reference evidence="3 4" key="1">
    <citation type="journal article" date="2010" name="Nature">
        <title>The Ectocarpus genome and the independent evolution of multicellularity in brown algae.</title>
        <authorList>
            <person name="Cock J.M."/>
            <person name="Sterck L."/>
            <person name="Rouze P."/>
            <person name="Scornet D."/>
            <person name="Allen A.E."/>
            <person name="Amoutzias G."/>
            <person name="Anthouard V."/>
            <person name="Artiguenave F."/>
            <person name="Aury J.M."/>
            <person name="Badger J.H."/>
            <person name="Beszteri B."/>
            <person name="Billiau K."/>
            <person name="Bonnet E."/>
            <person name="Bothwell J.H."/>
            <person name="Bowler C."/>
            <person name="Boyen C."/>
            <person name="Brownlee C."/>
            <person name="Carrano C.J."/>
            <person name="Charrier B."/>
            <person name="Cho G.Y."/>
            <person name="Coelho S.M."/>
            <person name="Collen J."/>
            <person name="Corre E."/>
            <person name="Da Silva C."/>
            <person name="Delage L."/>
            <person name="Delaroque N."/>
            <person name="Dittami S.M."/>
            <person name="Doulbeau S."/>
            <person name="Elias M."/>
            <person name="Farnham G."/>
            <person name="Gachon C.M."/>
            <person name="Gschloessl B."/>
            <person name="Heesch S."/>
            <person name="Jabbari K."/>
            <person name="Jubin C."/>
            <person name="Kawai H."/>
            <person name="Kimura K."/>
            <person name="Kloareg B."/>
            <person name="Kupper F.C."/>
            <person name="Lang D."/>
            <person name="Le Bail A."/>
            <person name="Leblanc C."/>
            <person name="Lerouge P."/>
            <person name="Lohr M."/>
            <person name="Lopez P.J."/>
            <person name="Martens C."/>
            <person name="Maumus F."/>
            <person name="Michel G."/>
            <person name="Miranda-Saavedra D."/>
            <person name="Morales J."/>
            <person name="Moreau H."/>
            <person name="Motomura T."/>
            <person name="Nagasato C."/>
            <person name="Napoli C.A."/>
            <person name="Nelson D.R."/>
            <person name="Nyvall-Collen P."/>
            <person name="Peters A.F."/>
            <person name="Pommier C."/>
            <person name="Potin P."/>
            <person name="Poulain J."/>
            <person name="Quesneville H."/>
            <person name="Read B."/>
            <person name="Rensing S.A."/>
            <person name="Ritter A."/>
            <person name="Rousvoal S."/>
            <person name="Samanta M."/>
            <person name="Samson G."/>
            <person name="Schroeder D.C."/>
            <person name="Segurens B."/>
            <person name="Strittmatter M."/>
            <person name="Tonon T."/>
            <person name="Tregear J.W."/>
            <person name="Valentin K."/>
            <person name="von Dassow P."/>
            <person name="Yamagishi T."/>
            <person name="Van de Peer Y."/>
            <person name="Wincker P."/>
        </authorList>
    </citation>
    <scope>NUCLEOTIDE SEQUENCE [LARGE SCALE GENOMIC DNA]</scope>
    <source>
        <strain evidence="4">Ec32 / CCAP1310/4</strain>
    </source>
</reference>
<dbReference type="InterPro" id="IPR000210">
    <property type="entry name" value="BTB/POZ_dom"/>
</dbReference>
<dbReference type="PROSITE" id="PS50097">
    <property type="entry name" value="BTB"/>
    <property type="match status" value="1"/>
</dbReference>
<dbReference type="InParanoid" id="D7G8M8"/>
<dbReference type="STRING" id="2880.D7G8M8"/>
<feature type="compositionally biased region" description="Basic residues" evidence="1">
    <location>
        <begin position="305"/>
        <end position="315"/>
    </location>
</feature>
<name>D7G8M8_ECTSI</name>
<proteinExistence type="predicted"/>
<feature type="domain" description="BTB" evidence="2">
    <location>
        <begin position="105"/>
        <end position="161"/>
    </location>
</feature>
<dbReference type="Gene3D" id="3.30.710.10">
    <property type="entry name" value="Potassium Channel Kv1.1, Chain A"/>
    <property type="match status" value="1"/>
</dbReference>
<feature type="region of interest" description="Disordered" evidence="1">
    <location>
        <begin position="261"/>
        <end position="315"/>
    </location>
</feature>
<evidence type="ECO:0000313" key="3">
    <source>
        <dbReference type="EMBL" id="CBJ28052.1"/>
    </source>
</evidence>
<gene>
    <name evidence="3" type="ORF">Esi_0091_0001</name>
</gene>
<evidence type="ECO:0000259" key="2">
    <source>
        <dbReference type="PROSITE" id="PS50097"/>
    </source>
</evidence>
<feature type="region of interest" description="Disordered" evidence="1">
    <location>
        <begin position="1"/>
        <end position="23"/>
    </location>
</feature>
<evidence type="ECO:0000313" key="4">
    <source>
        <dbReference type="Proteomes" id="UP000002630"/>
    </source>
</evidence>
<protein>
    <recommendedName>
        <fullName evidence="2">BTB domain-containing protein</fullName>
    </recommendedName>
</protein>
<feature type="region of interest" description="Disordered" evidence="1">
    <location>
        <begin position="76"/>
        <end position="103"/>
    </location>
</feature>
<dbReference type="EMBL" id="FN649760">
    <property type="protein sequence ID" value="CBJ28052.1"/>
    <property type="molecule type" value="Genomic_DNA"/>
</dbReference>
<feature type="compositionally biased region" description="Low complexity" evidence="1">
    <location>
        <begin position="280"/>
        <end position="304"/>
    </location>
</feature>
<dbReference type="PANTHER" id="PTHR24413">
    <property type="entry name" value="SPECKLE-TYPE POZ PROTEIN"/>
    <property type="match status" value="1"/>
</dbReference>
<organism evidence="3 4">
    <name type="scientific">Ectocarpus siliculosus</name>
    <name type="common">Brown alga</name>
    <name type="synonym">Conferva siliculosa</name>
    <dbReference type="NCBI Taxonomy" id="2880"/>
    <lineage>
        <taxon>Eukaryota</taxon>
        <taxon>Sar</taxon>
        <taxon>Stramenopiles</taxon>
        <taxon>Ochrophyta</taxon>
        <taxon>PX clade</taxon>
        <taxon>Phaeophyceae</taxon>
        <taxon>Ectocarpales</taxon>
        <taxon>Ectocarpaceae</taxon>
        <taxon>Ectocarpus</taxon>
    </lineage>
</organism>
<dbReference type="OrthoDB" id="684045at2759"/>
<keyword evidence="4" id="KW-1185">Reference proteome</keyword>
<dbReference type="AlphaFoldDB" id="D7G8M8"/>
<dbReference type="SMART" id="SM00225">
    <property type="entry name" value="BTB"/>
    <property type="match status" value="1"/>
</dbReference>
<evidence type="ECO:0000256" key="1">
    <source>
        <dbReference type="SAM" id="MobiDB-lite"/>
    </source>
</evidence>
<dbReference type="Proteomes" id="UP000002630">
    <property type="component" value="Unassembled WGS sequence"/>
</dbReference>
<dbReference type="Pfam" id="PF00651">
    <property type="entry name" value="BTB"/>
    <property type="match status" value="1"/>
</dbReference>
<dbReference type="SUPFAM" id="SSF54695">
    <property type="entry name" value="POZ domain"/>
    <property type="match status" value="1"/>
</dbReference>
<accession>D7G8M8</accession>
<dbReference type="InterPro" id="IPR011333">
    <property type="entry name" value="SKP1/BTB/POZ_sf"/>
</dbReference>